<comment type="caution">
    <text evidence="3">The sequence shown here is derived from an EMBL/GenBank/DDBJ whole genome shotgun (WGS) entry which is preliminary data.</text>
</comment>
<keyword evidence="2" id="KW-1133">Transmembrane helix</keyword>
<dbReference type="Proteomes" id="UP000547973">
    <property type="component" value="Unassembled WGS sequence"/>
</dbReference>
<evidence type="ECO:0000256" key="2">
    <source>
        <dbReference type="SAM" id="Phobius"/>
    </source>
</evidence>
<keyword evidence="2" id="KW-0472">Membrane</keyword>
<evidence type="ECO:0000256" key="1">
    <source>
        <dbReference type="SAM" id="MobiDB-lite"/>
    </source>
</evidence>
<feature type="compositionally biased region" description="Basic and acidic residues" evidence="1">
    <location>
        <begin position="1"/>
        <end position="17"/>
    </location>
</feature>
<reference evidence="3 4" key="1">
    <citation type="submission" date="2020-07" db="EMBL/GenBank/DDBJ databases">
        <title>Sequencing the genomes of 1000 actinobacteria strains.</title>
        <authorList>
            <person name="Klenk H.-P."/>
        </authorList>
    </citation>
    <scope>NUCLEOTIDE SEQUENCE [LARGE SCALE GENOMIC DNA]</scope>
    <source>
        <strain evidence="3 4">DSM 19970</strain>
    </source>
</reference>
<organism evidence="3 4">
    <name type="scientific">Demequina lutea</name>
    <dbReference type="NCBI Taxonomy" id="431489"/>
    <lineage>
        <taxon>Bacteria</taxon>
        <taxon>Bacillati</taxon>
        <taxon>Actinomycetota</taxon>
        <taxon>Actinomycetes</taxon>
        <taxon>Micrococcales</taxon>
        <taxon>Demequinaceae</taxon>
        <taxon>Demequina</taxon>
    </lineage>
</organism>
<dbReference type="OrthoDB" id="4381475at2"/>
<dbReference type="EMBL" id="JACBZO010000001">
    <property type="protein sequence ID" value="NYI42466.1"/>
    <property type="molecule type" value="Genomic_DNA"/>
</dbReference>
<sequence length="352" mass="36644">MTFQPEHEPSGDERSRAEASAGDPSNGGDGTAGDGDTSRRPPESPAQDFAAVPGPDDEAPMWLVASLERGEPLAPPPQPRQPTQGTTPSSAGWPVHEPSAAWPPQPSRDAEYSRAAQASFPAGPDWIEPVSGAGAHKARRRISQIVVLVLVLAVAVVGGRLAFGALTATPDDYTAPLISPQDVATEGGLMWISQTGKAALEVDPTWTNESSVESGDVSGLFSHEVTVYASTWTLPGGAGTVRMFEAADPEASNQTLTAIHESAVSSASKLVMKDMGDVVQVAPTIPHGVTTSTGLHGRVSDLAWNASGKHGTVTVYTFMHHGRVVIVQVTVVGDTGTQPSVGRAVSTLRIDK</sequence>
<feature type="transmembrane region" description="Helical" evidence="2">
    <location>
        <begin position="145"/>
        <end position="166"/>
    </location>
</feature>
<dbReference type="RefSeq" id="WP_062074288.1">
    <property type="nucleotide sequence ID" value="NZ_BBRC01000002.1"/>
</dbReference>
<keyword evidence="2" id="KW-0812">Transmembrane</keyword>
<dbReference type="AlphaFoldDB" id="A0A7Z0CIE0"/>
<keyword evidence="4" id="KW-1185">Reference proteome</keyword>
<proteinExistence type="predicted"/>
<accession>A0A7Z0CIE0</accession>
<name>A0A7Z0CIE0_9MICO</name>
<gene>
    <name evidence="3" type="ORF">BKA03_002585</name>
</gene>
<evidence type="ECO:0000313" key="3">
    <source>
        <dbReference type="EMBL" id="NYI42466.1"/>
    </source>
</evidence>
<protein>
    <submittedName>
        <fullName evidence="3">Uncharacterized protein</fullName>
    </submittedName>
</protein>
<feature type="region of interest" description="Disordered" evidence="1">
    <location>
        <begin position="1"/>
        <end position="124"/>
    </location>
</feature>
<evidence type="ECO:0000313" key="4">
    <source>
        <dbReference type="Proteomes" id="UP000547973"/>
    </source>
</evidence>